<name>A0A174E9C3_9CLOT</name>
<dbReference type="Gene3D" id="1.10.260.40">
    <property type="entry name" value="lambda repressor-like DNA-binding domains"/>
    <property type="match status" value="1"/>
</dbReference>
<reference evidence="1 2" key="1">
    <citation type="submission" date="2015-09" db="EMBL/GenBank/DDBJ databases">
        <authorList>
            <consortium name="Pathogen Informatics"/>
        </authorList>
    </citation>
    <scope>NUCLEOTIDE SEQUENCE [LARGE SCALE GENOMIC DNA]</scope>
    <source>
        <strain evidence="1 2">2789STDY5834855</strain>
    </source>
</reference>
<evidence type="ECO:0000313" key="2">
    <source>
        <dbReference type="Proteomes" id="UP000095558"/>
    </source>
</evidence>
<accession>A0A174E9C3</accession>
<dbReference type="OrthoDB" id="9816042at2"/>
<dbReference type="RefSeq" id="WP_156327436.1">
    <property type="nucleotide sequence ID" value="NZ_CYZV01000021.1"/>
</dbReference>
<protein>
    <recommendedName>
        <fullName evidence="3">XRE family transcriptional regulator</fullName>
    </recommendedName>
</protein>
<dbReference type="GO" id="GO:0003677">
    <property type="term" value="F:DNA binding"/>
    <property type="evidence" value="ECO:0007669"/>
    <property type="project" value="InterPro"/>
</dbReference>
<dbReference type="AlphaFoldDB" id="A0A174E9C3"/>
<dbReference type="SUPFAM" id="SSF47413">
    <property type="entry name" value="lambda repressor-like DNA-binding domains"/>
    <property type="match status" value="1"/>
</dbReference>
<dbReference type="EMBL" id="CYZV01000021">
    <property type="protein sequence ID" value="CUO34422.1"/>
    <property type="molecule type" value="Genomic_DNA"/>
</dbReference>
<dbReference type="Proteomes" id="UP000095558">
    <property type="component" value="Unassembled WGS sequence"/>
</dbReference>
<dbReference type="InterPro" id="IPR010982">
    <property type="entry name" value="Lambda_DNA-bd_dom_sf"/>
</dbReference>
<evidence type="ECO:0000313" key="1">
    <source>
        <dbReference type="EMBL" id="CUO34422.1"/>
    </source>
</evidence>
<organism evidence="1 2">
    <name type="scientific">Clostridium disporicum</name>
    <dbReference type="NCBI Taxonomy" id="84024"/>
    <lineage>
        <taxon>Bacteria</taxon>
        <taxon>Bacillati</taxon>
        <taxon>Bacillota</taxon>
        <taxon>Clostridia</taxon>
        <taxon>Eubacteriales</taxon>
        <taxon>Clostridiaceae</taxon>
        <taxon>Clostridium</taxon>
    </lineage>
</organism>
<sequence length="57" mass="6735">MNEDIKNIAKENNIRLWRVAEKLGVSDSNFSRMLRYKLSKEDKDRILAVIKELVIDD</sequence>
<gene>
    <name evidence="1" type="ORF">ERS852470_02070</name>
</gene>
<evidence type="ECO:0008006" key="3">
    <source>
        <dbReference type="Google" id="ProtNLM"/>
    </source>
</evidence>
<proteinExistence type="predicted"/>